<feature type="transmembrane region" description="Helical" evidence="1">
    <location>
        <begin position="45"/>
        <end position="68"/>
    </location>
</feature>
<feature type="transmembrane region" description="Helical" evidence="1">
    <location>
        <begin position="88"/>
        <end position="110"/>
    </location>
</feature>
<proteinExistence type="predicted"/>
<evidence type="ECO:0000313" key="3">
    <source>
        <dbReference type="Proteomes" id="UP000807469"/>
    </source>
</evidence>
<comment type="caution">
    <text evidence="2">The sequence shown here is derived from an EMBL/GenBank/DDBJ whole genome shotgun (WGS) entry which is preliminary data.</text>
</comment>
<dbReference type="EMBL" id="MU155552">
    <property type="protein sequence ID" value="KAF9472298.1"/>
    <property type="molecule type" value="Genomic_DNA"/>
</dbReference>
<dbReference type="OrthoDB" id="3058001at2759"/>
<evidence type="ECO:0000313" key="2">
    <source>
        <dbReference type="EMBL" id="KAF9472298.1"/>
    </source>
</evidence>
<keyword evidence="3" id="KW-1185">Reference proteome</keyword>
<keyword evidence="1" id="KW-1133">Transmembrane helix</keyword>
<feature type="transmembrane region" description="Helical" evidence="1">
    <location>
        <begin position="145"/>
        <end position="170"/>
    </location>
</feature>
<accession>A0A9P6CU68</accession>
<gene>
    <name evidence="2" type="ORF">BDN70DRAFT_938293</name>
</gene>
<name>A0A9P6CU68_9AGAR</name>
<feature type="transmembrane region" description="Helical" evidence="1">
    <location>
        <begin position="216"/>
        <end position="241"/>
    </location>
</feature>
<keyword evidence="1" id="KW-0472">Membrane</keyword>
<sequence>MSENPIIPFPNHYGSSSQAFSLPRHAEPLDHEIAAKDRWHPKITIYRLLVLSLGIVLGTVKACITYNGEAVMSTTMEWISGVVVSLRYAGATWAKILLLQHLFFSLMIVLKSCGDSLRCASIPKPKYRSDERIHMLSSSQRPPVTIYRILVSATVTVLGLAKLTCAYMGMSTAASAVDWVFAVLVSTSLYLLGLYENNASGSLAFIFRTDHSELVGSILLTTLSLIAYGTGIAACTSWFLFTFQLLVGFEQIMISIGSTQDMGLPVFFGSLFDYAAILLTGVVLLLLAIPAIPLSLFFIYRIGLQLSLLRRASLFMGRKFWVWYKSSPRSFHPLATRILTYGMFSSSFAPAFLQLN</sequence>
<keyword evidence="1" id="KW-0812">Transmembrane</keyword>
<dbReference type="AlphaFoldDB" id="A0A9P6CU68"/>
<evidence type="ECO:0000256" key="1">
    <source>
        <dbReference type="SAM" id="Phobius"/>
    </source>
</evidence>
<reference evidence="2" key="1">
    <citation type="submission" date="2020-11" db="EMBL/GenBank/DDBJ databases">
        <authorList>
            <consortium name="DOE Joint Genome Institute"/>
            <person name="Ahrendt S."/>
            <person name="Riley R."/>
            <person name="Andreopoulos W."/>
            <person name="Labutti K."/>
            <person name="Pangilinan J."/>
            <person name="Ruiz-Duenas F.J."/>
            <person name="Barrasa J.M."/>
            <person name="Sanchez-Garcia M."/>
            <person name="Camarero S."/>
            <person name="Miyauchi S."/>
            <person name="Serrano A."/>
            <person name="Linde D."/>
            <person name="Babiker R."/>
            <person name="Drula E."/>
            <person name="Ayuso-Fernandez I."/>
            <person name="Pacheco R."/>
            <person name="Padilla G."/>
            <person name="Ferreira P."/>
            <person name="Barriuso J."/>
            <person name="Kellner H."/>
            <person name="Castanera R."/>
            <person name="Alfaro M."/>
            <person name="Ramirez L."/>
            <person name="Pisabarro A.G."/>
            <person name="Kuo A."/>
            <person name="Tritt A."/>
            <person name="Lipzen A."/>
            <person name="He G."/>
            <person name="Yan M."/>
            <person name="Ng V."/>
            <person name="Cullen D."/>
            <person name="Martin F."/>
            <person name="Rosso M.-N."/>
            <person name="Henrissat B."/>
            <person name="Hibbett D."/>
            <person name="Martinez A.T."/>
            <person name="Grigoriev I.V."/>
        </authorList>
    </citation>
    <scope>NUCLEOTIDE SEQUENCE</scope>
    <source>
        <strain evidence="2">CIRM-BRFM 674</strain>
    </source>
</reference>
<dbReference type="Proteomes" id="UP000807469">
    <property type="component" value="Unassembled WGS sequence"/>
</dbReference>
<feature type="transmembrane region" description="Helical" evidence="1">
    <location>
        <begin position="274"/>
        <end position="300"/>
    </location>
</feature>
<organism evidence="2 3">
    <name type="scientific">Pholiota conissans</name>
    <dbReference type="NCBI Taxonomy" id="109636"/>
    <lineage>
        <taxon>Eukaryota</taxon>
        <taxon>Fungi</taxon>
        <taxon>Dikarya</taxon>
        <taxon>Basidiomycota</taxon>
        <taxon>Agaricomycotina</taxon>
        <taxon>Agaricomycetes</taxon>
        <taxon>Agaricomycetidae</taxon>
        <taxon>Agaricales</taxon>
        <taxon>Agaricineae</taxon>
        <taxon>Strophariaceae</taxon>
        <taxon>Pholiota</taxon>
    </lineage>
</organism>
<protein>
    <submittedName>
        <fullName evidence="2">Uncharacterized protein</fullName>
    </submittedName>
</protein>
<feature type="transmembrane region" description="Helical" evidence="1">
    <location>
        <begin position="176"/>
        <end position="195"/>
    </location>
</feature>